<dbReference type="SMART" id="SM01260">
    <property type="entry name" value="LANC_like"/>
    <property type="match status" value="1"/>
</dbReference>
<sequence length="358" mass="38950">MANGPAGQALLALERGQDARHWLANLVAEPVLAHPEEASLFDGAPAVAFTLAATDQHRALAALDEHVEKITRCRLETAYQRMARGELADKREFDLIGGLTGLGAYLLRRGANDELLREVLRYLVCLTQPHQDGHPGWWATDGPTGAGPAWQNGHGNLGMAHGICGPLALLSLALRRGIVVSGQTAAINRICQWLDRWRCGTPPRAWWPEAITHADHARGIVERPGPSRPSWCYGTPGIARAQQVAGLALRDRTRWRLAEDILSWCLTDEQQLAQLGDVSLCHGWAGVVHTAWRASRHNDQLAATLPRLLNGLTAHLARQPPSSRGLLTGATGAILAQRATRTNTPPVTQWDTCLLLSE</sequence>
<evidence type="ECO:0000256" key="1">
    <source>
        <dbReference type="PIRSR" id="PIRSR607822-1"/>
    </source>
</evidence>
<dbReference type="Proteomes" id="UP000440096">
    <property type="component" value="Unassembled WGS sequence"/>
</dbReference>
<evidence type="ECO:0000313" key="2">
    <source>
        <dbReference type="EMBL" id="MTD57150.1"/>
    </source>
</evidence>
<feature type="binding site" evidence="1">
    <location>
        <position position="282"/>
    </location>
    <ligand>
        <name>Zn(2+)</name>
        <dbReference type="ChEBI" id="CHEBI:29105"/>
    </ligand>
</feature>
<dbReference type="Gene3D" id="1.50.10.20">
    <property type="match status" value="1"/>
</dbReference>
<dbReference type="PRINTS" id="PR01955">
    <property type="entry name" value="LANCFRANKIA"/>
</dbReference>
<evidence type="ECO:0008006" key="4">
    <source>
        <dbReference type="Google" id="ProtNLM"/>
    </source>
</evidence>
<evidence type="ECO:0000313" key="3">
    <source>
        <dbReference type="Proteomes" id="UP000440096"/>
    </source>
</evidence>
<organism evidence="2 3">
    <name type="scientific">Amycolatopsis pithecellobii</name>
    <dbReference type="NCBI Taxonomy" id="664692"/>
    <lineage>
        <taxon>Bacteria</taxon>
        <taxon>Bacillati</taxon>
        <taxon>Actinomycetota</taxon>
        <taxon>Actinomycetes</taxon>
        <taxon>Pseudonocardiales</taxon>
        <taxon>Pseudonocardiaceae</taxon>
        <taxon>Amycolatopsis</taxon>
    </lineage>
</organism>
<feature type="binding site" evidence="1">
    <location>
        <position position="281"/>
    </location>
    <ligand>
        <name>Zn(2+)</name>
        <dbReference type="ChEBI" id="CHEBI:29105"/>
    </ligand>
</feature>
<name>A0A6N7Z7N3_9PSEU</name>
<dbReference type="InterPro" id="IPR033889">
    <property type="entry name" value="LanC"/>
</dbReference>
<dbReference type="AlphaFoldDB" id="A0A6N7Z7N3"/>
<keyword evidence="3" id="KW-1185">Reference proteome</keyword>
<dbReference type="InterPro" id="IPR007822">
    <property type="entry name" value="LANC-like"/>
</dbReference>
<proteinExistence type="predicted"/>
<accession>A0A6N7Z7N3</accession>
<dbReference type="OrthoDB" id="1882482at2"/>
<gene>
    <name evidence="2" type="ORF">GKO32_24685</name>
</gene>
<dbReference type="SUPFAM" id="SSF158745">
    <property type="entry name" value="LanC-like"/>
    <property type="match status" value="1"/>
</dbReference>
<feature type="binding site" evidence="1">
    <location>
        <position position="232"/>
    </location>
    <ligand>
        <name>Zn(2+)</name>
        <dbReference type="ChEBI" id="CHEBI:29105"/>
    </ligand>
</feature>
<dbReference type="Pfam" id="PF05147">
    <property type="entry name" value="LANC_like"/>
    <property type="match status" value="1"/>
</dbReference>
<dbReference type="CDD" id="cd04793">
    <property type="entry name" value="LanC"/>
    <property type="match status" value="1"/>
</dbReference>
<comment type="caution">
    <text evidence="2">The sequence shown here is derived from an EMBL/GenBank/DDBJ whole genome shotgun (WGS) entry which is preliminary data.</text>
</comment>
<keyword evidence="1" id="KW-0479">Metal-binding</keyword>
<reference evidence="2 3" key="1">
    <citation type="submission" date="2019-11" db="EMBL/GenBank/DDBJ databases">
        <title>Draft genome of Amycolatopsis RM579.</title>
        <authorList>
            <person name="Duangmal K."/>
            <person name="Mingma R."/>
        </authorList>
    </citation>
    <scope>NUCLEOTIDE SEQUENCE [LARGE SCALE GENOMIC DNA]</scope>
    <source>
        <strain evidence="2 3">RM579</strain>
    </source>
</reference>
<dbReference type="GO" id="GO:0031179">
    <property type="term" value="P:peptide modification"/>
    <property type="evidence" value="ECO:0007669"/>
    <property type="project" value="InterPro"/>
</dbReference>
<keyword evidence="1" id="KW-0862">Zinc</keyword>
<protein>
    <recommendedName>
        <fullName evidence="4">Lanthionine synthetase</fullName>
    </recommendedName>
</protein>
<dbReference type="GO" id="GO:0046872">
    <property type="term" value="F:metal ion binding"/>
    <property type="evidence" value="ECO:0007669"/>
    <property type="project" value="UniProtKB-KW"/>
</dbReference>
<dbReference type="PRINTS" id="PR01950">
    <property type="entry name" value="LANCSUPER"/>
</dbReference>
<dbReference type="EMBL" id="WMBA01000044">
    <property type="protein sequence ID" value="MTD57150.1"/>
    <property type="molecule type" value="Genomic_DNA"/>
</dbReference>